<comment type="caution">
    <text evidence="10">The sequence shown here is derived from an EMBL/GenBank/DDBJ whole genome shotgun (WGS) entry which is preliminary data.</text>
</comment>
<evidence type="ECO:0000256" key="5">
    <source>
        <dbReference type="PROSITE-ProRule" id="PRU00277"/>
    </source>
</evidence>
<comment type="similarity">
    <text evidence="2 6">Belongs to the FKBP-type PPIase family.</text>
</comment>
<evidence type="ECO:0000259" key="9">
    <source>
        <dbReference type="PROSITE" id="PS50059"/>
    </source>
</evidence>
<keyword evidence="4 5" id="KW-0413">Isomerase</keyword>
<protein>
    <recommendedName>
        <fullName evidence="6">Peptidyl-prolyl cis-trans isomerase</fullName>
        <ecNumber evidence="6">5.2.1.8</ecNumber>
    </recommendedName>
</protein>
<dbReference type="Proteomes" id="UP000265366">
    <property type="component" value="Unassembled WGS sequence"/>
</dbReference>
<dbReference type="InterPro" id="IPR001179">
    <property type="entry name" value="PPIase_FKBP_dom"/>
</dbReference>
<dbReference type="OrthoDB" id="9812109at2"/>
<dbReference type="PANTHER" id="PTHR43811:SF23">
    <property type="entry name" value="FKBP-TYPE 22 KDA PEPTIDYL-PROLYL CIS-TRANS ISOMERASE"/>
    <property type="match status" value="1"/>
</dbReference>
<dbReference type="EMBL" id="QXFM01000113">
    <property type="protein sequence ID" value="RIV83241.1"/>
    <property type="molecule type" value="Genomic_DNA"/>
</dbReference>
<evidence type="ECO:0000256" key="1">
    <source>
        <dbReference type="ARBA" id="ARBA00000971"/>
    </source>
</evidence>
<keyword evidence="11" id="KW-1185">Reference proteome</keyword>
<comment type="catalytic activity">
    <reaction evidence="1 5 6">
        <text>[protein]-peptidylproline (omega=180) = [protein]-peptidylproline (omega=0)</text>
        <dbReference type="Rhea" id="RHEA:16237"/>
        <dbReference type="Rhea" id="RHEA-COMP:10747"/>
        <dbReference type="Rhea" id="RHEA-COMP:10748"/>
        <dbReference type="ChEBI" id="CHEBI:83833"/>
        <dbReference type="ChEBI" id="CHEBI:83834"/>
        <dbReference type="EC" id="5.2.1.8"/>
    </reaction>
</comment>
<name>A0A3A1P478_9SPHN</name>
<evidence type="ECO:0000256" key="3">
    <source>
        <dbReference type="ARBA" id="ARBA00023110"/>
    </source>
</evidence>
<evidence type="ECO:0000256" key="6">
    <source>
        <dbReference type="RuleBase" id="RU003915"/>
    </source>
</evidence>
<keyword evidence="8" id="KW-1133">Transmembrane helix</keyword>
<gene>
    <name evidence="10" type="ORF">D2V17_13680</name>
</gene>
<feature type="domain" description="PPIase FKBP-type" evidence="9">
    <location>
        <begin position="59"/>
        <end position="154"/>
    </location>
</feature>
<keyword evidence="8" id="KW-0812">Transmembrane</keyword>
<proteinExistence type="inferred from homology"/>
<keyword evidence="3 5" id="KW-0697">Rotamase</keyword>
<feature type="transmembrane region" description="Helical" evidence="8">
    <location>
        <begin position="20"/>
        <end position="39"/>
    </location>
</feature>
<dbReference type="SUPFAM" id="SSF54534">
    <property type="entry name" value="FKBP-like"/>
    <property type="match status" value="1"/>
</dbReference>
<dbReference type="PANTHER" id="PTHR43811">
    <property type="entry name" value="FKBP-TYPE PEPTIDYL-PROLYL CIS-TRANS ISOMERASE FKPA"/>
    <property type="match status" value="1"/>
</dbReference>
<evidence type="ECO:0000256" key="4">
    <source>
        <dbReference type="ARBA" id="ARBA00023235"/>
    </source>
</evidence>
<organism evidence="10 11">
    <name type="scientific">Aurantiacibacter xanthus</name>
    <dbReference type="NCBI Taxonomy" id="1784712"/>
    <lineage>
        <taxon>Bacteria</taxon>
        <taxon>Pseudomonadati</taxon>
        <taxon>Pseudomonadota</taxon>
        <taxon>Alphaproteobacteria</taxon>
        <taxon>Sphingomonadales</taxon>
        <taxon>Erythrobacteraceae</taxon>
        <taxon>Aurantiacibacter</taxon>
    </lineage>
</organism>
<evidence type="ECO:0000256" key="7">
    <source>
        <dbReference type="SAM" id="MobiDB-lite"/>
    </source>
</evidence>
<dbReference type="InterPro" id="IPR046357">
    <property type="entry name" value="PPIase_dom_sf"/>
</dbReference>
<dbReference type="EC" id="5.2.1.8" evidence="6"/>
<dbReference type="RefSeq" id="WP_119593360.1">
    <property type="nucleotide sequence ID" value="NZ_QXFM01000113.1"/>
</dbReference>
<dbReference type="PROSITE" id="PS50059">
    <property type="entry name" value="FKBP_PPIASE"/>
    <property type="match status" value="1"/>
</dbReference>
<evidence type="ECO:0000256" key="2">
    <source>
        <dbReference type="ARBA" id="ARBA00006577"/>
    </source>
</evidence>
<evidence type="ECO:0000256" key="8">
    <source>
        <dbReference type="SAM" id="Phobius"/>
    </source>
</evidence>
<dbReference type="Pfam" id="PF00254">
    <property type="entry name" value="FKBP_C"/>
    <property type="match status" value="1"/>
</dbReference>
<reference evidence="10 11" key="1">
    <citation type="submission" date="2018-08" db="EMBL/GenBank/DDBJ databases">
        <title>Erythrobacter zhengii sp.nov., a bacterium isolated from deep-sea sediment.</title>
        <authorList>
            <person name="Fang C."/>
            <person name="Wu Y.-H."/>
            <person name="Sun C."/>
            <person name="Wang H."/>
            <person name="Cheng H."/>
            <person name="Meng F.-X."/>
            <person name="Wang C.-S."/>
            <person name="Xu X.-W."/>
        </authorList>
    </citation>
    <scope>NUCLEOTIDE SEQUENCE [LARGE SCALE GENOMIC DNA]</scope>
    <source>
        <strain evidence="10 11">CCTCC AB 2015396</strain>
    </source>
</reference>
<dbReference type="Gene3D" id="3.10.50.40">
    <property type="match status" value="1"/>
</dbReference>
<dbReference type="AlphaFoldDB" id="A0A3A1P478"/>
<feature type="region of interest" description="Disordered" evidence="7">
    <location>
        <begin position="174"/>
        <end position="193"/>
    </location>
</feature>
<evidence type="ECO:0000313" key="11">
    <source>
        <dbReference type="Proteomes" id="UP000265366"/>
    </source>
</evidence>
<evidence type="ECO:0000313" key="10">
    <source>
        <dbReference type="EMBL" id="RIV83241.1"/>
    </source>
</evidence>
<accession>A0A3A1P478</accession>
<keyword evidence="8" id="KW-0472">Membrane</keyword>
<sequence>MTEVTRVPLQPIAKGSMTKLWLGVAAAIALGAGVAYAALPAGVSIDTITEGTGEHPGPTDVVFVKYTGKLADGTVFDQSQPAAWPVPGILPDGAPMALDQVIPGFRDAMVQMQKGGKYTVEIPSDMAYGASPPPGAPIPPNADLVFDVEMVDFMTREEAEARYNRMMQAMQQQMPPAAGAAGAAAPAPEGAPQ</sequence>
<dbReference type="GO" id="GO:0003755">
    <property type="term" value="F:peptidyl-prolyl cis-trans isomerase activity"/>
    <property type="evidence" value="ECO:0007669"/>
    <property type="project" value="UniProtKB-UniRule"/>
</dbReference>